<accession>A0ABN3YAP9</accession>
<evidence type="ECO:0008006" key="3">
    <source>
        <dbReference type="Google" id="ProtNLM"/>
    </source>
</evidence>
<name>A0ABN3YAP9_9ACTN</name>
<dbReference type="Proteomes" id="UP001501035">
    <property type="component" value="Unassembled WGS sequence"/>
</dbReference>
<dbReference type="EMBL" id="BAAAVS010000002">
    <property type="protein sequence ID" value="GAA3024304.1"/>
    <property type="molecule type" value="Genomic_DNA"/>
</dbReference>
<keyword evidence="2" id="KW-1185">Reference proteome</keyword>
<evidence type="ECO:0000313" key="2">
    <source>
        <dbReference type="Proteomes" id="UP001501035"/>
    </source>
</evidence>
<protein>
    <recommendedName>
        <fullName evidence="3">Acetyltransferase</fullName>
    </recommendedName>
</protein>
<sequence>MLECGVAEMGIRLLALDPAGFGRLPSHARGCVFWEVDPSAAVRTSEFDKEAWTSGLLLEWGTCAQLAESGPNVVRTSGAGSAPDNWRTVVVGTAFYAPPPRVPRAAHFPTSPVSADAVLLTSLRADNGFREARALLLDAVVADLVQRGVRALEAFGIRGHAATDPREDICGECMIDADFLADSGFELVAPHHRFPRYRLVLDEGLGWKSAVEGALERLVVEAALKIAVEPDLTMAPVGG</sequence>
<reference evidence="1 2" key="1">
    <citation type="journal article" date="2019" name="Int. J. Syst. Evol. Microbiol.">
        <title>The Global Catalogue of Microorganisms (GCM) 10K type strain sequencing project: providing services to taxonomists for standard genome sequencing and annotation.</title>
        <authorList>
            <consortium name="The Broad Institute Genomics Platform"/>
            <consortium name="The Broad Institute Genome Sequencing Center for Infectious Disease"/>
            <person name="Wu L."/>
            <person name="Ma J."/>
        </authorList>
    </citation>
    <scope>NUCLEOTIDE SEQUENCE [LARGE SCALE GENOMIC DNA]</scope>
    <source>
        <strain evidence="1 2">JCM 14234</strain>
    </source>
</reference>
<evidence type="ECO:0000313" key="1">
    <source>
        <dbReference type="EMBL" id="GAA3024304.1"/>
    </source>
</evidence>
<proteinExistence type="predicted"/>
<gene>
    <name evidence="1" type="ORF">GCM10010528_02900</name>
</gene>
<comment type="caution">
    <text evidence="1">The sequence shown here is derived from an EMBL/GenBank/DDBJ whole genome shotgun (WGS) entry which is preliminary data.</text>
</comment>
<organism evidence="1 2">
    <name type="scientific">Gordonia defluvii</name>
    <dbReference type="NCBI Taxonomy" id="283718"/>
    <lineage>
        <taxon>Bacteria</taxon>
        <taxon>Bacillati</taxon>
        <taxon>Actinomycetota</taxon>
        <taxon>Actinomycetes</taxon>
        <taxon>Mycobacteriales</taxon>
        <taxon>Gordoniaceae</taxon>
        <taxon>Gordonia</taxon>
    </lineage>
</organism>